<reference evidence="1" key="1">
    <citation type="journal article" date="2015" name="Nature">
        <title>Complex archaea that bridge the gap between prokaryotes and eukaryotes.</title>
        <authorList>
            <person name="Spang A."/>
            <person name="Saw J.H."/>
            <person name="Jorgensen S.L."/>
            <person name="Zaremba-Niedzwiedzka K."/>
            <person name="Martijn J."/>
            <person name="Lind A.E."/>
            <person name="van Eijk R."/>
            <person name="Schleper C."/>
            <person name="Guy L."/>
            <person name="Ettema T.J."/>
        </authorList>
    </citation>
    <scope>NUCLEOTIDE SEQUENCE</scope>
</reference>
<dbReference type="AlphaFoldDB" id="A0A0F8YV02"/>
<comment type="caution">
    <text evidence="1">The sequence shown here is derived from an EMBL/GenBank/DDBJ whole genome shotgun (WGS) entry which is preliminary data.</text>
</comment>
<proteinExistence type="predicted"/>
<evidence type="ECO:0000313" key="1">
    <source>
        <dbReference type="EMBL" id="KKK57869.1"/>
    </source>
</evidence>
<feature type="non-terminal residue" evidence="1">
    <location>
        <position position="34"/>
    </location>
</feature>
<dbReference type="EMBL" id="LAZR01064262">
    <property type="protein sequence ID" value="KKK57869.1"/>
    <property type="molecule type" value="Genomic_DNA"/>
</dbReference>
<gene>
    <name evidence="1" type="ORF">LCGC14_3050180</name>
</gene>
<sequence length="34" mass="3873">MEKESLILEGYLYNPPSEYLVIAQDDGKSVELND</sequence>
<accession>A0A0F8YV02</accession>
<organism evidence="1">
    <name type="scientific">marine sediment metagenome</name>
    <dbReference type="NCBI Taxonomy" id="412755"/>
    <lineage>
        <taxon>unclassified sequences</taxon>
        <taxon>metagenomes</taxon>
        <taxon>ecological metagenomes</taxon>
    </lineage>
</organism>
<name>A0A0F8YV02_9ZZZZ</name>
<protein>
    <submittedName>
        <fullName evidence="1">Uncharacterized protein</fullName>
    </submittedName>
</protein>